<keyword evidence="4" id="KW-1185">Reference proteome</keyword>
<protein>
    <submittedName>
        <fullName evidence="3">Tripartite tricarboxylate transporter substrate binding protein</fullName>
    </submittedName>
</protein>
<organism evidence="3 4">
    <name type="scientific">Variovorax terrae</name>
    <dbReference type="NCBI Taxonomy" id="2923278"/>
    <lineage>
        <taxon>Bacteria</taxon>
        <taxon>Pseudomonadati</taxon>
        <taxon>Pseudomonadota</taxon>
        <taxon>Betaproteobacteria</taxon>
        <taxon>Burkholderiales</taxon>
        <taxon>Comamonadaceae</taxon>
        <taxon>Variovorax</taxon>
    </lineage>
</organism>
<evidence type="ECO:0000313" key="3">
    <source>
        <dbReference type="EMBL" id="MCJ0765211.1"/>
    </source>
</evidence>
<dbReference type="InterPro" id="IPR005064">
    <property type="entry name" value="BUG"/>
</dbReference>
<evidence type="ECO:0000256" key="2">
    <source>
        <dbReference type="SAM" id="SignalP"/>
    </source>
</evidence>
<dbReference type="PIRSF" id="PIRSF017082">
    <property type="entry name" value="YflP"/>
    <property type="match status" value="1"/>
</dbReference>
<dbReference type="SUPFAM" id="SSF53850">
    <property type="entry name" value="Periplasmic binding protein-like II"/>
    <property type="match status" value="1"/>
</dbReference>
<dbReference type="Proteomes" id="UP001139447">
    <property type="component" value="Unassembled WGS sequence"/>
</dbReference>
<proteinExistence type="inferred from homology"/>
<dbReference type="AlphaFoldDB" id="A0A9X1VWQ3"/>
<sequence>MKRRTFAASLAAALAQTMIRPAMAQESYPTKPIRWIVGFPAGGATDAVVRGLAEGMQPGLGQPLVVDNRPGASGNIAVSALMQSKPDGYTIMNAENSTLLFNPHLYAKLPYDKDKDFTYIGAIGQVPVTLVVNPAFPAKTLAEFLAYAKKYPGKVNFASAGSGSLHRIAMELLQRSAGIQLTHVSYKGGSPAIQDVIGGQVECMMMDLTIGLQNIRAGQVRPLAVTATQRIATIPDVPTFTELGLKNMLAFTLHGLLGPAGMPPAIVDRLNTGLRRAMLDANVQKRFAESGLQPTPGTPEEFKRLVAAESDRWGAVIKAAGIRAD</sequence>
<accession>A0A9X1VWQ3</accession>
<reference evidence="3" key="1">
    <citation type="submission" date="2022-03" db="EMBL/GenBank/DDBJ databases">
        <authorList>
            <person name="Woo C.Y."/>
        </authorList>
    </citation>
    <scope>NUCLEOTIDE SEQUENCE</scope>
    <source>
        <strain evidence="3">CYS-02</strain>
    </source>
</reference>
<dbReference type="Pfam" id="PF03401">
    <property type="entry name" value="TctC"/>
    <property type="match status" value="1"/>
</dbReference>
<dbReference type="Gene3D" id="3.40.190.150">
    <property type="entry name" value="Bordetella uptake gene, domain 1"/>
    <property type="match status" value="1"/>
</dbReference>
<dbReference type="RefSeq" id="WP_243308358.1">
    <property type="nucleotide sequence ID" value="NZ_JALGBI010000002.1"/>
</dbReference>
<comment type="caution">
    <text evidence="3">The sequence shown here is derived from an EMBL/GenBank/DDBJ whole genome shotgun (WGS) entry which is preliminary data.</text>
</comment>
<dbReference type="PANTHER" id="PTHR42928:SF5">
    <property type="entry name" value="BLR1237 PROTEIN"/>
    <property type="match status" value="1"/>
</dbReference>
<evidence type="ECO:0000313" key="4">
    <source>
        <dbReference type="Proteomes" id="UP001139447"/>
    </source>
</evidence>
<evidence type="ECO:0000256" key="1">
    <source>
        <dbReference type="ARBA" id="ARBA00006987"/>
    </source>
</evidence>
<dbReference type="InterPro" id="IPR042100">
    <property type="entry name" value="Bug_dom1"/>
</dbReference>
<name>A0A9X1VWQ3_9BURK</name>
<feature type="chain" id="PRO_5040798248" evidence="2">
    <location>
        <begin position="25"/>
        <end position="325"/>
    </location>
</feature>
<feature type="signal peptide" evidence="2">
    <location>
        <begin position="1"/>
        <end position="24"/>
    </location>
</feature>
<comment type="similarity">
    <text evidence="1">Belongs to the UPF0065 (bug) family.</text>
</comment>
<keyword evidence="2" id="KW-0732">Signal</keyword>
<dbReference type="PANTHER" id="PTHR42928">
    <property type="entry name" value="TRICARBOXYLATE-BINDING PROTEIN"/>
    <property type="match status" value="1"/>
</dbReference>
<gene>
    <name evidence="3" type="ORF">MMF98_18515</name>
</gene>
<dbReference type="CDD" id="cd07012">
    <property type="entry name" value="PBP2_Bug_TTT"/>
    <property type="match status" value="1"/>
</dbReference>
<dbReference type="EMBL" id="JALGBI010000002">
    <property type="protein sequence ID" value="MCJ0765211.1"/>
    <property type="molecule type" value="Genomic_DNA"/>
</dbReference>
<dbReference type="Gene3D" id="3.40.190.10">
    <property type="entry name" value="Periplasmic binding protein-like II"/>
    <property type="match status" value="1"/>
</dbReference>